<evidence type="ECO:0000313" key="2">
    <source>
        <dbReference type="Proteomes" id="UP000751190"/>
    </source>
</evidence>
<dbReference type="GO" id="GO:0006310">
    <property type="term" value="P:DNA recombination"/>
    <property type="evidence" value="ECO:0007669"/>
    <property type="project" value="UniProtKB-ARBA"/>
</dbReference>
<name>A0A8J5X806_DIALT</name>
<keyword evidence="2" id="KW-1185">Reference proteome</keyword>
<sequence>MPGRASLTEVRGVPTAEEDAEAAEATSFKRHHWQHLPEKLLAIRVRERRRALAKAAEPVPCSPARLATPELECARLELHALDMAFGKGGWIVERRHAAIEYETCDEDTGLWVVGVSVVVRLRGASAGGGTHHHHDDVAFAWSRRRDRQLARDEALAFAGRKAHKRLCSYLYGVLPKELVDRARTSQLHAARPSVKS</sequence>
<gene>
    <name evidence="1" type="ORF">KFE25_012775</name>
</gene>
<dbReference type="GO" id="GO:0006302">
    <property type="term" value="P:double-strand break repair"/>
    <property type="evidence" value="ECO:0007669"/>
    <property type="project" value="UniProtKB-ARBA"/>
</dbReference>
<dbReference type="OrthoDB" id="10530717at2759"/>
<proteinExistence type="predicted"/>
<dbReference type="AlphaFoldDB" id="A0A8J5X806"/>
<dbReference type="Gene3D" id="3.30.390.80">
    <property type="entry name" value="DNA repair protein Rad52/59/22"/>
    <property type="match status" value="1"/>
</dbReference>
<evidence type="ECO:0000313" key="1">
    <source>
        <dbReference type="EMBL" id="KAG8458115.1"/>
    </source>
</evidence>
<reference evidence="1" key="1">
    <citation type="submission" date="2021-05" db="EMBL/GenBank/DDBJ databases">
        <title>The genome of the haptophyte Pavlova lutheri (Diacronema luteri, Pavlovales) - a model for lipid biosynthesis in eukaryotic algae.</title>
        <authorList>
            <person name="Hulatt C.J."/>
            <person name="Posewitz M.C."/>
        </authorList>
    </citation>
    <scope>NUCLEOTIDE SEQUENCE</scope>
    <source>
        <strain evidence="1">NIVA-4/92</strain>
    </source>
</reference>
<protein>
    <submittedName>
        <fullName evidence="1">Uncharacterized protein</fullName>
    </submittedName>
</protein>
<comment type="caution">
    <text evidence="1">The sequence shown here is derived from an EMBL/GenBank/DDBJ whole genome shotgun (WGS) entry which is preliminary data.</text>
</comment>
<dbReference type="InterPro" id="IPR042525">
    <property type="entry name" value="Rad52_Rad59_Rad22_sf"/>
</dbReference>
<accession>A0A8J5X806</accession>
<dbReference type="EMBL" id="JAGTXO010000057">
    <property type="protein sequence ID" value="KAG8458115.1"/>
    <property type="molecule type" value="Genomic_DNA"/>
</dbReference>
<organism evidence="1 2">
    <name type="scientific">Diacronema lutheri</name>
    <name type="common">Unicellular marine alga</name>
    <name type="synonym">Monochrysis lutheri</name>
    <dbReference type="NCBI Taxonomy" id="2081491"/>
    <lineage>
        <taxon>Eukaryota</taxon>
        <taxon>Haptista</taxon>
        <taxon>Haptophyta</taxon>
        <taxon>Pavlovophyceae</taxon>
        <taxon>Pavlovales</taxon>
        <taxon>Pavlovaceae</taxon>
        <taxon>Diacronema</taxon>
    </lineage>
</organism>
<dbReference type="Proteomes" id="UP000751190">
    <property type="component" value="Unassembled WGS sequence"/>
</dbReference>